<dbReference type="VEuPathDB" id="TriTrypDB:TcCL_NonESM06875"/>
<gene>
    <name evidence="8" type="ORF">C3747_18g108</name>
</gene>
<dbReference type="SUPFAM" id="SSF64356">
    <property type="entry name" value="SNARE-like"/>
    <property type="match status" value="2"/>
</dbReference>
<evidence type="ECO:0000256" key="6">
    <source>
        <dbReference type="PIRNR" id="PIRNR015588"/>
    </source>
</evidence>
<evidence type="ECO:0000256" key="1">
    <source>
        <dbReference type="ARBA" id="ARBA00004308"/>
    </source>
</evidence>
<dbReference type="InterPro" id="IPR016635">
    <property type="entry name" value="AP_complex_ssu"/>
</dbReference>
<dbReference type="VEuPathDB" id="TriTrypDB:C3747_18g108"/>
<organism evidence="8 9">
    <name type="scientific">Trypanosoma cruzi</name>
    <dbReference type="NCBI Taxonomy" id="5693"/>
    <lineage>
        <taxon>Eukaryota</taxon>
        <taxon>Discoba</taxon>
        <taxon>Euglenozoa</taxon>
        <taxon>Kinetoplastea</taxon>
        <taxon>Metakinetoplastina</taxon>
        <taxon>Trypanosomatida</taxon>
        <taxon>Trypanosomatidae</taxon>
        <taxon>Trypanosoma</taxon>
        <taxon>Schizotrypanum</taxon>
    </lineage>
</organism>
<comment type="subcellular location">
    <subcellularLocation>
        <location evidence="1">Endomembrane system</location>
    </subcellularLocation>
</comment>
<comment type="similarity">
    <text evidence="2 6">Belongs to the adaptor complexes small subunit family.</text>
</comment>
<dbReference type="InterPro" id="IPR011012">
    <property type="entry name" value="Longin-like_dom_sf"/>
</dbReference>
<dbReference type="AlphaFoldDB" id="A0A2V2X9K7"/>
<feature type="domain" description="AP complex mu/sigma subunit" evidence="7">
    <location>
        <begin position="114"/>
        <end position="180"/>
    </location>
</feature>
<dbReference type="PANTHER" id="PTHR11753">
    <property type="entry name" value="ADAPTOR COMPLEXES SMALL SUBUNIT FAMILY"/>
    <property type="match status" value="1"/>
</dbReference>
<dbReference type="SMR" id="A0A2V2X9K7"/>
<evidence type="ECO:0000256" key="4">
    <source>
        <dbReference type="ARBA" id="ARBA00022927"/>
    </source>
</evidence>
<dbReference type="PIRSF" id="PIRSF015588">
    <property type="entry name" value="AP_complex_sigma"/>
    <property type="match status" value="1"/>
</dbReference>
<accession>A0A2V2X9K7</accession>
<evidence type="ECO:0000256" key="3">
    <source>
        <dbReference type="ARBA" id="ARBA00022448"/>
    </source>
</evidence>
<evidence type="ECO:0000313" key="8">
    <source>
        <dbReference type="EMBL" id="PWV17486.1"/>
    </source>
</evidence>
<dbReference type="Proteomes" id="UP000246078">
    <property type="component" value="Unassembled WGS sequence"/>
</dbReference>
<dbReference type="OMA" id="GHVVETN"/>
<dbReference type="VEuPathDB" id="TriTrypDB:TcCLB.511283.109"/>
<dbReference type="Pfam" id="PF01217">
    <property type="entry name" value="Clat_adaptor_s"/>
    <property type="match status" value="2"/>
</dbReference>
<reference evidence="8 9" key="1">
    <citation type="journal article" date="2018" name="Microb. Genom.">
        <title>Expanding an expanded genome: long-read sequencing of Trypanosoma cruzi.</title>
        <authorList>
            <person name="Berna L."/>
            <person name="Rodriguez M."/>
            <person name="Chiribao M.L."/>
            <person name="Parodi-Talice A."/>
            <person name="Pita S."/>
            <person name="Rijo G."/>
            <person name="Alvarez-Valin F."/>
            <person name="Robello C."/>
        </authorList>
    </citation>
    <scope>NUCLEOTIDE SEQUENCE [LARGE SCALE GENOMIC DNA]</scope>
    <source>
        <strain evidence="8 9">TCC</strain>
    </source>
</reference>
<evidence type="ECO:0000313" key="9">
    <source>
        <dbReference type="Proteomes" id="UP000246078"/>
    </source>
</evidence>
<dbReference type="VEuPathDB" id="TriTrypDB:TcCLB.506525.104"/>
<evidence type="ECO:0000256" key="5">
    <source>
        <dbReference type="ARBA" id="ARBA00023136"/>
    </source>
</evidence>
<keyword evidence="4 6" id="KW-0653">Protein transport</keyword>
<name>A0A2V2X9K7_TRYCR</name>
<dbReference type="EMBL" id="PRFC01000018">
    <property type="protein sequence ID" value="PWV17486.1"/>
    <property type="molecule type" value="Genomic_DNA"/>
</dbReference>
<dbReference type="VEuPathDB" id="TriTrypDB:BCY84_18663"/>
<comment type="caution">
    <text evidence="8">The sequence shown here is derived from an EMBL/GenBank/DDBJ whole genome shotgun (WGS) entry which is preliminary data.</text>
</comment>
<keyword evidence="3 6" id="KW-0813">Transport</keyword>
<dbReference type="GO" id="GO:0006886">
    <property type="term" value="P:intracellular protein transport"/>
    <property type="evidence" value="ECO:0007669"/>
    <property type="project" value="UniProtKB-UniRule"/>
</dbReference>
<keyword evidence="5 6" id="KW-0472">Membrane</keyword>
<feature type="domain" description="AP complex mu/sigma subunit" evidence="7">
    <location>
        <begin position="3"/>
        <end position="74"/>
    </location>
</feature>
<dbReference type="VEuPathDB" id="TriTrypDB:TcG_08695"/>
<proteinExistence type="inferred from homology"/>
<dbReference type="OrthoDB" id="371463at2759"/>
<dbReference type="InterPro" id="IPR022775">
    <property type="entry name" value="AP_mu_sigma_su"/>
</dbReference>
<dbReference type="GO" id="GO:0012505">
    <property type="term" value="C:endomembrane system"/>
    <property type="evidence" value="ECO:0007669"/>
    <property type="project" value="UniProtKB-SubCell"/>
</dbReference>
<protein>
    <recommendedName>
        <fullName evidence="6">AP complex subunit sigma</fullName>
    </recommendedName>
</protein>
<evidence type="ECO:0000259" key="7">
    <source>
        <dbReference type="Pfam" id="PF01217"/>
    </source>
</evidence>
<dbReference type="VEuPathDB" id="TriTrypDB:C4B63_4g134"/>
<dbReference type="Gene3D" id="3.30.450.60">
    <property type="match status" value="1"/>
</dbReference>
<dbReference type="VEuPathDB" id="TriTrypDB:TcBrA4_0085030"/>
<sequence>MGIEFFLVVNKQGQTRLAQYSSFMSIAERTALEGEVVRKCLQRRESDCSFVEHLHYKLIYRRYASIFFIVGIKNKSISSTSANANGGAAAGNSLGGASVAPLGETGSGTDELLEEGELAIYEFIHLVVETFDKYFENVCELDVMFNVEKAHFILEEMLVNGGIGETNKLLILQPIVLMDKEPRKL</sequence>
<evidence type="ECO:0000256" key="2">
    <source>
        <dbReference type="ARBA" id="ARBA00006972"/>
    </source>
</evidence>